<evidence type="ECO:0000256" key="3">
    <source>
        <dbReference type="ARBA" id="ARBA00022827"/>
    </source>
</evidence>
<dbReference type="Proteomes" id="UP000239863">
    <property type="component" value="Unassembled WGS sequence"/>
</dbReference>
<protein>
    <recommendedName>
        <fullName evidence="8">Flavoprotein</fullName>
    </recommendedName>
</protein>
<reference evidence="6 7" key="1">
    <citation type="submission" date="2018-02" db="EMBL/GenBank/DDBJ databases">
        <title>Genomic Encyclopedia of Archaeal and Bacterial Type Strains, Phase II (KMG-II): from individual species to whole genera.</title>
        <authorList>
            <person name="Goeker M."/>
        </authorList>
    </citation>
    <scope>NUCLEOTIDE SEQUENCE [LARGE SCALE GENOMIC DNA]</scope>
    <source>
        <strain evidence="6 7">DSM 15099</strain>
    </source>
</reference>
<dbReference type="RefSeq" id="WP_104410384.1">
    <property type="nucleotide sequence ID" value="NZ_PTIS01000015.1"/>
</dbReference>
<evidence type="ECO:0000256" key="2">
    <source>
        <dbReference type="ARBA" id="ARBA00022630"/>
    </source>
</evidence>
<dbReference type="NCBIfam" id="TIGR00275">
    <property type="entry name" value="aminoacetone oxidase family FAD-binding enzyme"/>
    <property type="match status" value="1"/>
</dbReference>
<dbReference type="InterPro" id="IPR057661">
    <property type="entry name" value="RsdA/BaiN/AoA(So)_Rossmann"/>
</dbReference>
<accession>A0A2S6FVV9</accession>
<feature type="domain" description="RsdA/BaiN/AoA(So)-like insert" evidence="5">
    <location>
        <begin position="193"/>
        <end position="355"/>
    </location>
</feature>
<proteinExistence type="predicted"/>
<dbReference type="Gene3D" id="2.40.30.10">
    <property type="entry name" value="Translation factors"/>
    <property type="match status" value="1"/>
</dbReference>
<dbReference type="PANTHER" id="PTHR42887">
    <property type="entry name" value="OS12G0638800 PROTEIN"/>
    <property type="match status" value="1"/>
</dbReference>
<dbReference type="InterPro" id="IPR036188">
    <property type="entry name" value="FAD/NAD-bd_sf"/>
</dbReference>
<dbReference type="InterPro" id="IPR023166">
    <property type="entry name" value="BaiN-like_dom_sf"/>
</dbReference>
<dbReference type="Gene3D" id="3.50.50.60">
    <property type="entry name" value="FAD/NAD(P)-binding domain"/>
    <property type="match status" value="1"/>
</dbReference>
<comment type="cofactor">
    <cofactor evidence="1">
        <name>FAD</name>
        <dbReference type="ChEBI" id="CHEBI:57692"/>
    </cofactor>
</comment>
<dbReference type="InterPro" id="IPR055178">
    <property type="entry name" value="RsdA/BaiN/AoA(So)-like_dom"/>
</dbReference>
<organism evidence="6 7">
    <name type="scientific">Clostridium algidicarnis DSM 15099</name>
    <dbReference type="NCBI Taxonomy" id="1121295"/>
    <lineage>
        <taxon>Bacteria</taxon>
        <taxon>Bacillati</taxon>
        <taxon>Bacillota</taxon>
        <taxon>Clostridia</taxon>
        <taxon>Eubacteriales</taxon>
        <taxon>Clostridiaceae</taxon>
        <taxon>Clostridium</taxon>
    </lineage>
</organism>
<keyword evidence="2" id="KW-0285">Flavoprotein</keyword>
<dbReference type="AlphaFoldDB" id="A0A2S6FVV9"/>
<dbReference type="Gene3D" id="1.10.8.260">
    <property type="entry name" value="HI0933 insert domain-like"/>
    <property type="match status" value="1"/>
</dbReference>
<evidence type="ECO:0000259" key="4">
    <source>
        <dbReference type="Pfam" id="PF03486"/>
    </source>
</evidence>
<dbReference type="SUPFAM" id="SSF160996">
    <property type="entry name" value="HI0933 insert domain-like"/>
    <property type="match status" value="1"/>
</dbReference>
<name>A0A2S6FVV9_9CLOT</name>
<dbReference type="OrthoDB" id="9773233at2"/>
<dbReference type="Pfam" id="PF03486">
    <property type="entry name" value="HI0933_like"/>
    <property type="match status" value="1"/>
</dbReference>
<keyword evidence="3" id="KW-0274">FAD</keyword>
<dbReference type="PRINTS" id="PR00411">
    <property type="entry name" value="PNDRDTASEI"/>
</dbReference>
<dbReference type="EMBL" id="PTIS01000015">
    <property type="protein sequence ID" value="PPK46898.1"/>
    <property type="molecule type" value="Genomic_DNA"/>
</dbReference>
<sequence length="410" mass="45001">MIYHDTLIIGGGASGIFSAIIAKDLGHDVAILEGSNRIGKKILTTGNGRCNITNKNIVSPYLAYHSEDSKLFKAVLDSFTVEDTISTFYSMGLPLTLLDHGKMYPMSLQSTSVLDILRMSLDDKAIPIYLENKVTKITPSKNGFSITSSSGESFTCKKLILSTGGKSASKTGSDGSGYKLAESLGHKIINTIPALVQLKLDYNNLKAMSGIKFDGKASILVDKKIVREELGEILFTDYGISGPPILQLSRIASKGLSKRKDVDIQIDMMPNMSKEELSIFLENHLEVFSYRSIYESFIGIINKKLIPIFLKECDILDIHSPCYDLDWKKRQTLINKLKAWTFKVIDTNSFSNAQVTCGGVDTTEINPLTLESKIVSNLFFCGELLDVDGDCGGFNLQWAWSSAAVAAKSL</sequence>
<dbReference type="STRING" id="37659.GCA_000703125_00966"/>
<evidence type="ECO:0000259" key="5">
    <source>
        <dbReference type="Pfam" id="PF22780"/>
    </source>
</evidence>
<evidence type="ECO:0000313" key="6">
    <source>
        <dbReference type="EMBL" id="PPK46898.1"/>
    </source>
</evidence>
<dbReference type="PANTHER" id="PTHR42887:SF2">
    <property type="entry name" value="OS12G0638800 PROTEIN"/>
    <property type="match status" value="1"/>
</dbReference>
<feature type="domain" description="RsdA/BaiN/AoA(So)-like Rossmann fold-like" evidence="4">
    <location>
        <begin position="5"/>
        <end position="408"/>
    </location>
</feature>
<dbReference type="InterPro" id="IPR004792">
    <property type="entry name" value="BaiN-like"/>
</dbReference>
<dbReference type="Pfam" id="PF22780">
    <property type="entry name" value="HI0933_like_1st"/>
    <property type="match status" value="1"/>
</dbReference>
<dbReference type="SUPFAM" id="SSF51905">
    <property type="entry name" value="FAD/NAD(P)-binding domain"/>
    <property type="match status" value="1"/>
</dbReference>
<gene>
    <name evidence="6" type="ORF">BD821_11521</name>
</gene>
<evidence type="ECO:0000256" key="1">
    <source>
        <dbReference type="ARBA" id="ARBA00001974"/>
    </source>
</evidence>
<evidence type="ECO:0000313" key="7">
    <source>
        <dbReference type="Proteomes" id="UP000239863"/>
    </source>
</evidence>
<evidence type="ECO:0008006" key="8">
    <source>
        <dbReference type="Google" id="ProtNLM"/>
    </source>
</evidence>
<comment type="caution">
    <text evidence="6">The sequence shown here is derived from an EMBL/GenBank/DDBJ whole genome shotgun (WGS) entry which is preliminary data.</text>
</comment>